<dbReference type="Pfam" id="PF23658">
    <property type="entry name" value="PDZ_CPAF_rel"/>
    <property type="match status" value="1"/>
</dbReference>
<name>A0A0G4KXK0_VERLO</name>
<evidence type="ECO:0000256" key="1">
    <source>
        <dbReference type="SAM" id="MobiDB-lite"/>
    </source>
</evidence>
<dbReference type="AlphaFoldDB" id="A0A0G4KXK0"/>
<dbReference type="InterPro" id="IPR029045">
    <property type="entry name" value="ClpP/crotonase-like_dom_sf"/>
</dbReference>
<evidence type="ECO:0000313" key="4">
    <source>
        <dbReference type="Proteomes" id="UP000044602"/>
    </source>
</evidence>
<reference evidence="3 4" key="1">
    <citation type="submission" date="2015-05" db="EMBL/GenBank/DDBJ databases">
        <authorList>
            <person name="Wang D.B."/>
            <person name="Wang M."/>
        </authorList>
    </citation>
    <scope>NUCLEOTIDE SEQUENCE [LARGE SCALE GENOMIC DNA]</scope>
    <source>
        <strain evidence="3">VL1</strain>
    </source>
</reference>
<sequence length="800" mass="85752">MTRSPTLGLEHGSPFSEILPRIFHTLRGPPSPLSPSIKTCVATMVRPATIASGAVPFFELAARGPHIAKRQTSQNACAQLSEAYSGGSGAFNGTFGSSSPALVRPSIAYECLRSIAVDTERDIALLEYLEPWLEFQSTVGVLADPPEGYMYPGVDILGGFSNMTSMLRNGDYNNQYDFIVDLFRLINVKPREGHLSYTPALISAVQFATPAVFISISEDGTSLPSIYLYDDYLQSQSQGYDAAEVVSFDGTPIFDWLQQRGVDNDRSQDPDASWNSQLYSAALGNIGVSAASTIFAHGNLTDQSTIVFGNNTEVSFNNVAVLVGDFSDISSGEDVHNRFEVPDRFGNAESSPFTKLAKRQSDGFDNVGYPDPFVIHEDGYISGYHFRRGKLDDTAVLAVKSFLTSDLESQPEADLEEFVRVVSTFVTDSADDGKDRLIIDFQGNGGGSLANLIALYLFLFPEAETFLPLRARANPLLNWMGETAAEFRAPMLPVYDLRTAVDEDMNTFSSWSDFYDLETILGDDFTQIYHPLDMSLFRQFSSLPEHFTANNTVIVTDGFCASACALAVGLMSRLLGIHVVTLGGRPNERPVQAVGGTKGGPILTLDWGKAIFPDIASEERPPSDLRTAPFSEVGPPLAGPPPEMIVVNSANVHLHDDDDAAPLQFVYEAANCRLFYTWETLTNLTNLWEAVSDVKWDGASCVSGSTTNSDNTIGDSAPAFSQDYVSKFTWTPGPGDISDSPPTGPGGGGNGRSNGGGGNGNGNGNGGSSNGDESDNAAGRVTGASFTALVGLAAAVIAFA</sequence>
<keyword evidence="4" id="KW-1185">Reference proteome</keyword>
<dbReference type="PANTHER" id="PTHR37049">
    <property type="entry name" value="PEPTIDASE S41 FAMILY PROTEIN"/>
    <property type="match status" value="1"/>
</dbReference>
<evidence type="ECO:0000259" key="2">
    <source>
        <dbReference type="Pfam" id="PF23658"/>
    </source>
</evidence>
<organism evidence="3 4">
    <name type="scientific">Verticillium longisporum</name>
    <name type="common">Verticillium dahliae var. longisporum</name>
    <dbReference type="NCBI Taxonomy" id="100787"/>
    <lineage>
        <taxon>Eukaryota</taxon>
        <taxon>Fungi</taxon>
        <taxon>Dikarya</taxon>
        <taxon>Ascomycota</taxon>
        <taxon>Pezizomycotina</taxon>
        <taxon>Sordariomycetes</taxon>
        <taxon>Hypocreomycetidae</taxon>
        <taxon>Glomerellales</taxon>
        <taxon>Plectosphaerellaceae</taxon>
        <taxon>Verticillium</taxon>
    </lineage>
</organism>
<dbReference type="InterPro" id="IPR056186">
    <property type="entry name" value="PDZ_CPAF-rel"/>
</dbReference>
<feature type="compositionally biased region" description="Gly residues" evidence="1">
    <location>
        <begin position="745"/>
        <end position="769"/>
    </location>
</feature>
<dbReference type="SUPFAM" id="SSF52096">
    <property type="entry name" value="ClpP/crotonase"/>
    <property type="match status" value="1"/>
</dbReference>
<dbReference type="PANTHER" id="PTHR37049:SF4">
    <property type="entry name" value="RHODANESE DOMAIN-CONTAINING PROTEIN"/>
    <property type="match status" value="1"/>
</dbReference>
<proteinExistence type="predicted"/>
<protein>
    <recommendedName>
        <fullName evidence="2">CPAF-like PDZ domain-containing protein</fullName>
    </recommendedName>
</protein>
<dbReference type="STRING" id="100787.A0A0G4KXK0"/>
<gene>
    <name evidence="3" type="ORF">BN1708_011141</name>
</gene>
<feature type="domain" description="CPAF-like PDZ" evidence="2">
    <location>
        <begin position="206"/>
        <end position="326"/>
    </location>
</feature>
<dbReference type="InterPro" id="IPR052766">
    <property type="entry name" value="S41A_metabolite_peptidase"/>
</dbReference>
<feature type="region of interest" description="Disordered" evidence="1">
    <location>
        <begin position="617"/>
        <end position="637"/>
    </location>
</feature>
<dbReference type="Proteomes" id="UP000044602">
    <property type="component" value="Unassembled WGS sequence"/>
</dbReference>
<feature type="region of interest" description="Disordered" evidence="1">
    <location>
        <begin position="730"/>
        <end position="779"/>
    </location>
</feature>
<evidence type="ECO:0000313" key="3">
    <source>
        <dbReference type="EMBL" id="CRK14492.1"/>
    </source>
</evidence>
<feature type="compositionally biased region" description="Low complexity" evidence="1">
    <location>
        <begin position="732"/>
        <end position="741"/>
    </location>
</feature>
<dbReference type="Gene3D" id="3.90.226.10">
    <property type="entry name" value="2-enoyl-CoA Hydratase, Chain A, domain 1"/>
    <property type="match status" value="1"/>
</dbReference>
<accession>A0A0G4KXK0</accession>
<dbReference type="EMBL" id="CVQH01005558">
    <property type="protein sequence ID" value="CRK14492.1"/>
    <property type="molecule type" value="Genomic_DNA"/>
</dbReference>